<keyword evidence="1" id="KW-0813">Transport</keyword>
<keyword evidence="2" id="KW-0472">Membrane</keyword>
<dbReference type="SUPFAM" id="SSF52540">
    <property type="entry name" value="P-loop containing nucleoside triphosphate hydrolases"/>
    <property type="match status" value="1"/>
</dbReference>
<sequence>MSIALTTAGLSKNYGALQVTRAVDFSLPVGARHALIGPNGAGKTTFINLLTGTVPATSGSITLLGEDITGQRPDQRVKRGLARTFQVTSLFPELTPMQSVTLAVCERLGLTARWYKRTGEHRAALDEAAEILARLHLGHVGHLLTRTLPYGQQRIVEVAVALALRPRVLLLDEPAAGIPSGESAELFEVIAELPEDISLLFIEHDMHLVSRFASRVTVLVAGGILAEGTPAEIMANPEVRTVYLGNSEGHA</sequence>
<evidence type="ECO:0000313" key="6">
    <source>
        <dbReference type="EMBL" id="TDN53369.1"/>
    </source>
</evidence>
<dbReference type="Proteomes" id="UP000295129">
    <property type="component" value="Unassembled WGS sequence"/>
</dbReference>
<dbReference type="RefSeq" id="WP_133589925.1">
    <property type="nucleotide sequence ID" value="NZ_SNVV01000005.1"/>
</dbReference>
<gene>
    <name evidence="6" type="ORF">C7389_10542</name>
</gene>
<dbReference type="InterPro" id="IPR032823">
    <property type="entry name" value="BCA_ABC_TP_C"/>
</dbReference>
<dbReference type="Gene3D" id="3.40.50.300">
    <property type="entry name" value="P-loop containing nucleotide triphosphate hydrolases"/>
    <property type="match status" value="1"/>
</dbReference>
<dbReference type="InterPro" id="IPR003593">
    <property type="entry name" value="AAA+_ATPase"/>
</dbReference>
<evidence type="ECO:0000256" key="1">
    <source>
        <dbReference type="ARBA" id="ARBA00022448"/>
    </source>
</evidence>
<dbReference type="GO" id="GO:0016887">
    <property type="term" value="F:ATP hydrolysis activity"/>
    <property type="evidence" value="ECO:0007669"/>
    <property type="project" value="InterPro"/>
</dbReference>
<dbReference type="PANTHER" id="PTHR45772:SF2">
    <property type="entry name" value="ABC TRANSPORTER ATP-BINDING PROTEIN"/>
    <property type="match status" value="1"/>
</dbReference>
<evidence type="ECO:0000256" key="2">
    <source>
        <dbReference type="ARBA" id="ARBA00022475"/>
    </source>
</evidence>
<dbReference type="InterPro" id="IPR051120">
    <property type="entry name" value="ABC_AA/LPS_Transport"/>
</dbReference>
<dbReference type="PANTHER" id="PTHR45772">
    <property type="entry name" value="CONSERVED COMPONENT OF ABC TRANSPORTER FOR NATURAL AMINO ACIDS-RELATED"/>
    <property type="match status" value="1"/>
</dbReference>
<comment type="caution">
    <text evidence="6">The sequence shown here is derived from an EMBL/GenBank/DDBJ whole genome shotgun (WGS) entry which is preliminary data.</text>
</comment>
<evidence type="ECO:0000256" key="4">
    <source>
        <dbReference type="ARBA" id="ARBA00022840"/>
    </source>
</evidence>
<evidence type="ECO:0000313" key="7">
    <source>
        <dbReference type="Proteomes" id="UP000295129"/>
    </source>
</evidence>
<keyword evidence="2" id="KW-1003">Cell membrane</keyword>
<dbReference type="InterPro" id="IPR027417">
    <property type="entry name" value="P-loop_NTPase"/>
</dbReference>
<keyword evidence="7" id="KW-1185">Reference proteome</keyword>
<reference evidence="6 7" key="1">
    <citation type="submission" date="2019-03" db="EMBL/GenBank/DDBJ databases">
        <title>Genomic Encyclopedia of Type Strains, Phase IV (KMG-IV): sequencing the most valuable type-strain genomes for metagenomic binning, comparative biology and taxonomic classification.</title>
        <authorList>
            <person name="Goeker M."/>
        </authorList>
    </citation>
    <scope>NUCLEOTIDE SEQUENCE [LARGE SCALE GENOMIC DNA]</scope>
    <source>
        <strain evidence="6 7">DSM 12121</strain>
    </source>
</reference>
<proteinExistence type="predicted"/>
<dbReference type="CDD" id="cd03219">
    <property type="entry name" value="ABC_Mj1267_LivG_branched"/>
    <property type="match status" value="1"/>
</dbReference>
<keyword evidence="4 6" id="KW-0067">ATP-binding</keyword>
<dbReference type="AlphaFoldDB" id="A0A4R6E7Z3"/>
<dbReference type="GO" id="GO:0005886">
    <property type="term" value="C:plasma membrane"/>
    <property type="evidence" value="ECO:0007669"/>
    <property type="project" value="TreeGrafter"/>
</dbReference>
<feature type="domain" description="ABC transporter" evidence="5">
    <location>
        <begin position="5"/>
        <end position="246"/>
    </location>
</feature>
<dbReference type="InterPro" id="IPR003439">
    <property type="entry name" value="ABC_transporter-like_ATP-bd"/>
</dbReference>
<name>A0A4R6E7Z3_9RHOO</name>
<protein>
    <submittedName>
        <fullName evidence="6">Amino acid/amide ABC transporter ATP-binding protein 1 (HAAT family)</fullName>
    </submittedName>
</protein>
<evidence type="ECO:0000259" key="5">
    <source>
        <dbReference type="PROSITE" id="PS50893"/>
    </source>
</evidence>
<dbReference type="GO" id="GO:0005524">
    <property type="term" value="F:ATP binding"/>
    <property type="evidence" value="ECO:0007669"/>
    <property type="project" value="UniProtKB-KW"/>
</dbReference>
<dbReference type="SMART" id="SM00382">
    <property type="entry name" value="AAA"/>
    <property type="match status" value="1"/>
</dbReference>
<evidence type="ECO:0000256" key="3">
    <source>
        <dbReference type="ARBA" id="ARBA00022741"/>
    </source>
</evidence>
<dbReference type="EMBL" id="SNVV01000005">
    <property type="protein sequence ID" value="TDN53369.1"/>
    <property type="molecule type" value="Genomic_DNA"/>
</dbReference>
<dbReference type="Pfam" id="PF12399">
    <property type="entry name" value="BCA_ABC_TP_C"/>
    <property type="match status" value="1"/>
</dbReference>
<keyword evidence="3" id="KW-0547">Nucleotide-binding</keyword>
<dbReference type="PROSITE" id="PS50893">
    <property type="entry name" value="ABC_TRANSPORTER_2"/>
    <property type="match status" value="1"/>
</dbReference>
<organism evidence="6 7">
    <name type="scientific">Azoarcus indigens</name>
    <dbReference type="NCBI Taxonomy" id="29545"/>
    <lineage>
        <taxon>Bacteria</taxon>
        <taxon>Pseudomonadati</taxon>
        <taxon>Pseudomonadota</taxon>
        <taxon>Betaproteobacteria</taxon>
        <taxon>Rhodocyclales</taxon>
        <taxon>Zoogloeaceae</taxon>
        <taxon>Azoarcus</taxon>
    </lineage>
</organism>
<dbReference type="Pfam" id="PF00005">
    <property type="entry name" value="ABC_tran"/>
    <property type="match status" value="1"/>
</dbReference>
<dbReference type="OrthoDB" id="9781337at2"/>
<accession>A0A4R6E7Z3</accession>